<reference evidence="3" key="1">
    <citation type="journal article" date="2021" name="PeerJ">
        <title>Extensive microbial diversity within the chicken gut microbiome revealed by metagenomics and culture.</title>
        <authorList>
            <person name="Gilroy R."/>
            <person name="Ravi A."/>
            <person name="Getino M."/>
            <person name="Pursley I."/>
            <person name="Horton D.L."/>
            <person name="Alikhan N.F."/>
            <person name="Baker D."/>
            <person name="Gharbi K."/>
            <person name="Hall N."/>
            <person name="Watson M."/>
            <person name="Adriaenssens E.M."/>
            <person name="Foster-Nyarko E."/>
            <person name="Jarju S."/>
            <person name="Secka A."/>
            <person name="Antonio M."/>
            <person name="Oren A."/>
            <person name="Chaudhuri R.R."/>
            <person name="La Ragione R."/>
            <person name="Hildebrand F."/>
            <person name="Pallen M.J."/>
        </authorList>
    </citation>
    <scope>NUCLEOTIDE SEQUENCE</scope>
    <source>
        <strain evidence="3">421</strain>
    </source>
</reference>
<keyword evidence="1" id="KW-0472">Membrane</keyword>
<feature type="transmembrane region" description="Helical" evidence="1">
    <location>
        <begin position="183"/>
        <end position="204"/>
    </location>
</feature>
<dbReference type="PANTHER" id="PTHR37312:SF1">
    <property type="entry name" value="MEMBRANE-BOUND ACYLTRANSFERASE YKRP-RELATED"/>
    <property type="match status" value="1"/>
</dbReference>
<reference evidence="3" key="2">
    <citation type="submission" date="2021-04" db="EMBL/GenBank/DDBJ databases">
        <authorList>
            <person name="Gilroy R."/>
        </authorList>
    </citation>
    <scope>NUCLEOTIDE SEQUENCE</scope>
    <source>
        <strain evidence="3">421</strain>
    </source>
</reference>
<dbReference type="GO" id="GO:0016747">
    <property type="term" value="F:acyltransferase activity, transferring groups other than amino-acyl groups"/>
    <property type="evidence" value="ECO:0007669"/>
    <property type="project" value="InterPro"/>
</dbReference>
<evidence type="ECO:0000313" key="4">
    <source>
        <dbReference type="Proteomes" id="UP000824205"/>
    </source>
</evidence>
<feature type="transmembrane region" description="Helical" evidence="1">
    <location>
        <begin position="224"/>
        <end position="250"/>
    </location>
</feature>
<comment type="caution">
    <text evidence="3">The sequence shown here is derived from an EMBL/GenBank/DDBJ whole genome shotgun (WGS) entry which is preliminary data.</text>
</comment>
<evidence type="ECO:0000259" key="2">
    <source>
        <dbReference type="Pfam" id="PF01757"/>
    </source>
</evidence>
<gene>
    <name evidence="3" type="ORF">IAA48_03320</name>
</gene>
<evidence type="ECO:0000313" key="3">
    <source>
        <dbReference type="EMBL" id="HIW85504.1"/>
    </source>
</evidence>
<dbReference type="PANTHER" id="PTHR37312">
    <property type="entry name" value="MEMBRANE-BOUND ACYLTRANSFERASE YKRP-RELATED"/>
    <property type="match status" value="1"/>
</dbReference>
<dbReference type="Pfam" id="PF01757">
    <property type="entry name" value="Acyl_transf_3"/>
    <property type="match status" value="1"/>
</dbReference>
<keyword evidence="1" id="KW-0812">Transmembrane</keyword>
<feature type="transmembrane region" description="Helical" evidence="1">
    <location>
        <begin position="130"/>
        <end position="148"/>
    </location>
</feature>
<keyword evidence="3" id="KW-0808">Transferase</keyword>
<feature type="transmembrane region" description="Helical" evidence="1">
    <location>
        <begin position="71"/>
        <end position="91"/>
    </location>
</feature>
<keyword evidence="3" id="KW-0012">Acyltransferase</keyword>
<protein>
    <submittedName>
        <fullName evidence="3">Acyltransferase family protein</fullName>
    </submittedName>
</protein>
<feature type="domain" description="Acyltransferase 3" evidence="2">
    <location>
        <begin position="6"/>
        <end position="312"/>
    </location>
</feature>
<feature type="transmembrane region" description="Helical" evidence="1">
    <location>
        <begin position="294"/>
        <end position="316"/>
    </location>
</feature>
<feature type="transmembrane region" description="Helical" evidence="1">
    <location>
        <begin position="35"/>
        <end position="59"/>
    </location>
</feature>
<dbReference type="AlphaFoldDB" id="A0A9D1RCU7"/>
<organism evidence="3 4">
    <name type="scientific">Candidatus Eubacterium faecipullorum</name>
    <dbReference type="NCBI Taxonomy" id="2838571"/>
    <lineage>
        <taxon>Bacteria</taxon>
        <taxon>Bacillati</taxon>
        <taxon>Bacillota</taxon>
        <taxon>Clostridia</taxon>
        <taxon>Eubacteriales</taxon>
        <taxon>Eubacteriaceae</taxon>
        <taxon>Eubacterium</taxon>
    </lineage>
</organism>
<feature type="transmembrane region" description="Helical" evidence="1">
    <location>
        <begin position="106"/>
        <end position="123"/>
    </location>
</feature>
<dbReference type="EMBL" id="DXGE01000012">
    <property type="protein sequence ID" value="HIW85504.1"/>
    <property type="molecule type" value="Genomic_DNA"/>
</dbReference>
<dbReference type="InterPro" id="IPR002656">
    <property type="entry name" value="Acyl_transf_3_dom"/>
</dbReference>
<sequence>MKRYCYWDNMKFILMVFVVIGHFIDNPAIDGNRFSQALFVLIYSFHMPMFLFVSGVFLKYDSAHKLRWDRVIYYILIGYFMKAGMWFMEWIAGGDPNWSWFSEDNVPWYMFVTAGYLILVYVIKSLSPKLVLPLAVAVSLAAGYFNFIGDFLCLSKFLVFFPFFYAGYCFTPQNVENFLHKKAVRITGLVVTFMFGIFCFAFTERAYLLRPVFASRYSYSEMDFSYIGIFLRIFQYLIAVFMIIGISALVPQKRIKFFTGAGSRTIPIYFIHYFLVRLCTAVDLQMILVEKLSYFGVILLIGIAFAVTCLLAAPIFDLPFKTIQRAIAWIINKIKDKRVNIN</sequence>
<accession>A0A9D1RCU7</accession>
<feature type="transmembrane region" description="Helical" evidence="1">
    <location>
        <begin position="154"/>
        <end position="171"/>
    </location>
</feature>
<dbReference type="Proteomes" id="UP000824205">
    <property type="component" value="Unassembled WGS sequence"/>
</dbReference>
<keyword evidence="1" id="KW-1133">Transmembrane helix</keyword>
<name>A0A9D1RCU7_9FIRM</name>
<feature type="transmembrane region" description="Helical" evidence="1">
    <location>
        <begin position="12"/>
        <end position="29"/>
    </location>
</feature>
<evidence type="ECO:0000256" key="1">
    <source>
        <dbReference type="SAM" id="Phobius"/>
    </source>
</evidence>
<proteinExistence type="predicted"/>
<dbReference type="InterPro" id="IPR052734">
    <property type="entry name" value="Nod_factor_acetyltransferase"/>
</dbReference>